<evidence type="ECO:0000313" key="2">
    <source>
        <dbReference type="EMBL" id="CDG85290.1"/>
    </source>
</evidence>
<dbReference type="eggNOG" id="ENOG50335NT">
    <property type="taxonomic scope" value="Bacteria"/>
</dbReference>
<reference evidence="2 3" key="1">
    <citation type="journal article" date="2015" name="Genome Announc.">
        <title>Genome Sequence of Mushroom Soft-Rot Pathogen Janthinobacterium agaricidamnosum.</title>
        <authorList>
            <person name="Graupner K."/>
            <person name="Lackner G."/>
            <person name="Hertweck C."/>
        </authorList>
    </citation>
    <scope>NUCLEOTIDE SEQUENCE [LARGE SCALE GENOMIC DNA]</scope>
    <source>
        <strain evidence="3">NBRC 102515 / DSM 9628</strain>
    </source>
</reference>
<dbReference type="STRING" id="1349767.GJA_4683"/>
<dbReference type="Proteomes" id="UP000027604">
    <property type="component" value="Chromosome I"/>
</dbReference>
<dbReference type="PROSITE" id="PS51257">
    <property type="entry name" value="PROKAR_LIPOPROTEIN"/>
    <property type="match status" value="1"/>
</dbReference>
<feature type="chain" id="PRO_5004797779" evidence="1">
    <location>
        <begin position="22"/>
        <end position="181"/>
    </location>
</feature>
<keyword evidence="2" id="KW-0472">Membrane</keyword>
<dbReference type="PATRIC" id="fig|1349767.4.peg.1316"/>
<name>W0VC99_9BURK</name>
<proteinExistence type="predicted"/>
<evidence type="ECO:0000313" key="3">
    <source>
        <dbReference type="Proteomes" id="UP000027604"/>
    </source>
</evidence>
<keyword evidence="2" id="KW-0812">Transmembrane</keyword>
<dbReference type="AlphaFoldDB" id="W0VC99"/>
<feature type="signal peptide" evidence="1">
    <location>
        <begin position="1"/>
        <end position="21"/>
    </location>
</feature>
<organism evidence="2 3">
    <name type="scientific">Janthinobacterium agaricidamnosum NBRC 102515 = DSM 9628</name>
    <dbReference type="NCBI Taxonomy" id="1349767"/>
    <lineage>
        <taxon>Bacteria</taxon>
        <taxon>Pseudomonadati</taxon>
        <taxon>Pseudomonadota</taxon>
        <taxon>Betaproteobacteria</taxon>
        <taxon>Burkholderiales</taxon>
        <taxon>Oxalobacteraceae</taxon>
        <taxon>Janthinobacterium</taxon>
    </lineage>
</organism>
<keyword evidence="3" id="KW-1185">Reference proteome</keyword>
<dbReference type="HOGENOM" id="CLU_080357_1_0_4"/>
<dbReference type="OrthoDB" id="8686017at2"/>
<dbReference type="EMBL" id="HG322949">
    <property type="protein sequence ID" value="CDG85290.1"/>
    <property type="molecule type" value="Genomic_DNA"/>
</dbReference>
<evidence type="ECO:0000256" key="1">
    <source>
        <dbReference type="SAM" id="SignalP"/>
    </source>
</evidence>
<dbReference type="KEGG" id="jag:GJA_4683"/>
<gene>
    <name evidence="2" type="ORF">GJA_4683</name>
</gene>
<sequence>MLKLSLPAIVVSCVVALVLTACSPKFDWRDYHSPDAPYTALFPSKPATFSRDIDLDGVKVNMTMTASDIDGITFAVASALMANPAQAQAALLAMKTALLRNINGVVKSDKAASAAISSGTGSSQNATIEIQASGTQNGKPILLIGRFVARDNRIYQIIILGEEKHLSRENIDTFMDSIKLN</sequence>
<keyword evidence="1" id="KW-0732">Signal</keyword>
<protein>
    <submittedName>
        <fullName evidence="2">Transmembrane protein</fullName>
    </submittedName>
</protein>
<dbReference type="RefSeq" id="WP_038496510.1">
    <property type="nucleotide sequence ID" value="NZ_BCTH01000021.1"/>
</dbReference>
<accession>W0VC99</accession>